<protein>
    <submittedName>
        <fullName evidence="1">Uncharacterized protein</fullName>
    </submittedName>
</protein>
<reference evidence="1" key="2">
    <citation type="journal article" date="2024" name="Toxins">
        <title>Genome Sequence Analysis of Native Xenorhabdus Strains Isolated from Entomopathogenic Nematodes in Argentina.</title>
        <authorList>
            <person name="Palma L."/>
            <person name="Frizzo L."/>
            <person name="Kaiser S."/>
            <person name="Berry C."/>
            <person name="Caballero P."/>
            <person name="Bode H.B."/>
            <person name="Del Valle E.E."/>
        </authorList>
    </citation>
    <scope>NUCLEOTIDE SEQUENCE</scope>
    <source>
        <strain evidence="1">M</strain>
    </source>
</reference>
<sequence>MKIMIEAPDNANMTKVLHVVTDFINRPVWEQNSFYYVQLPEDGMTIKLKMTSAGNIIARVR</sequence>
<dbReference type="RefSeq" id="WP_323868406.1">
    <property type="nucleotide sequence ID" value="NZ_JACXBF010000096.1"/>
</dbReference>
<organism evidence="1">
    <name type="scientific">Xenorhabdus szentirmaii</name>
    <dbReference type="NCBI Taxonomy" id="290112"/>
    <lineage>
        <taxon>Bacteria</taxon>
        <taxon>Pseudomonadati</taxon>
        <taxon>Pseudomonadota</taxon>
        <taxon>Gammaproteobacteria</taxon>
        <taxon>Enterobacterales</taxon>
        <taxon>Morganellaceae</taxon>
        <taxon>Xenorhabdus</taxon>
    </lineage>
</organism>
<dbReference type="Proteomes" id="UP001193920">
    <property type="component" value="Unassembled WGS sequence"/>
</dbReference>
<dbReference type="EMBL" id="JACXBF010000096">
    <property type="protein sequence ID" value="MBD2799521.1"/>
    <property type="molecule type" value="Genomic_DNA"/>
</dbReference>
<evidence type="ECO:0000313" key="1">
    <source>
        <dbReference type="EMBL" id="MBD2799521.1"/>
    </source>
</evidence>
<reference evidence="1" key="1">
    <citation type="submission" date="2020-09" db="EMBL/GenBank/DDBJ databases">
        <authorList>
            <person name="Palma L."/>
            <person name="Caballero P."/>
            <person name="Berry C."/>
            <person name="Del Valle E."/>
        </authorList>
    </citation>
    <scope>NUCLEOTIDE SEQUENCE</scope>
    <source>
        <strain evidence="1">M</strain>
    </source>
</reference>
<gene>
    <name evidence="1" type="ORF">ID854_03355</name>
</gene>
<dbReference type="AlphaFoldDB" id="A0AAW3YRB3"/>
<accession>A0AAW3YRB3</accession>
<proteinExistence type="predicted"/>
<name>A0AAW3YRB3_9GAMM</name>
<comment type="caution">
    <text evidence="1">The sequence shown here is derived from an EMBL/GenBank/DDBJ whole genome shotgun (WGS) entry which is preliminary data.</text>
</comment>